<evidence type="ECO:0000313" key="2">
    <source>
        <dbReference type="Proteomes" id="UP000257144"/>
    </source>
</evidence>
<protein>
    <submittedName>
        <fullName evidence="1">Uncharacterized protein</fullName>
    </submittedName>
</protein>
<dbReference type="RefSeq" id="WP_115450595.1">
    <property type="nucleotide sequence ID" value="NZ_QNQT01000001.1"/>
</dbReference>
<name>A0A3D8GW42_9BACI</name>
<evidence type="ECO:0000313" key="1">
    <source>
        <dbReference type="EMBL" id="RDU38680.1"/>
    </source>
</evidence>
<gene>
    <name evidence="1" type="ORF">DRW41_03725</name>
</gene>
<reference evidence="1 2" key="1">
    <citation type="submission" date="2018-07" db="EMBL/GenBank/DDBJ databases">
        <title>Bacillus sp. YLB-04 draft genome sequence.</title>
        <authorList>
            <person name="Yu L."/>
            <person name="Tang X."/>
        </authorList>
    </citation>
    <scope>NUCLEOTIDE SEQUENCE [LARGE SCALE GENOMIC DNA]</scope>
    <source>
        <strain evidence="1 2">YLB-04</strain>
    </source>
</reference>
<accession>A0A3D8GW42</accession>
<dbReference type="OrthoDB" id="2922806at2"/>
<dbReference type="AlphaFoldDB" id="A0A3D8GW42"/>
<comment type="caution">
    <text evidence="1">The sequence shown here is derived from an EMBL/GenBank/DDBJ whole genome shotgun (WGS) entry which is preliminary data.</text>
</comment>
<organism evidence="1 2">
    <name type="scientific">Neobacillus piezotolerans</name>
    <dbReference type="NCBI Taxonomy" id="2259171"/>
    <lineage>
        <taxon>Bacteria</taxon>
        <taxon>Bacillati</taxon>
        <taxon>Bacillota</taxon>
        <taxon>Bacilli</taxon>
        <taxon>Bacillales</taxon>
        <taxon>Bacillaceae</taxon>
        <taxon>Neobacillus</taxon>
    </lineage>
</organism>
<proteinExistence type="predicted"/>
<keyword evidence="2" id="KW-1185">Reference proteome</keyword>
<dbReference type="EMBL" id="QNQT01000001">
    <property type="protein sequence ID" value="RDU38680.1"/>
    <property type="molecule type" value="Genomic_DNA"/>
</dbReference>
<sequence length="218" mass="24384">MNIQLQDLTVTIMGTSRYNGGRYDMARVETLLVTTEPIPTEMSWYVPAGVSIPNEVLALFNATGLKMQPTLEENVLAGTDDIREQAQQGELQEVQMDAAKFLMRAVLKKTILVPLPDSPNTYHLSYEHKVYPVKDNPSAFDFRITLPFDGLILNPSGGRVQVSVLCPIGAQIDPNETLGIDDHGQEIAEQVVHLANTNRFAVNFGYQIDPEFIIRYQY</sequence>
<dbReference type="Proteomes" id="UP000257144">
    <property type="component" value="Unassembled WGS sequence"/>
</dbReference>